<organism evidence="2 3">
    <name type="scientific">Sodalis ligni</name>
    <dbReference type="NCBI Taxonomy" id="2697027"/>
    <lineage>
        <taxon>Bacteria</taxon>
        <taxon>Pseudomonadati</taxon>
        <taxon>Pseudomonadota</taxon>
        <taxon>Gammaproteobacteria</taxon>
        <taxon>Enterobacterales</taxon>
        <taxon>Bruguierivoracaceae</taxon>
        <taxon>Sodalis</taxon>
    </lineage>
</organism>
<dbReference type="InterPro" id="IPR001466">
    <property type="entry name" value="Beta-lactam-related"/>
</dbReference>
<dbReference type="InterPro" id="IPR012338">
    <property type="entry name" value="Beta-lactam/transpept-like"/>
</dbReference>
<dbReference type="PANTHER" id="PTHR43283:SF7">
    <property type="entry name" value="BETA-LACTAMASE-RELATED DOMAIN-CONTAINING PROTEIN"/>
    <property type="match status" value="1"/>
</dbReference>
<dbReference type="Pfam" id="PF00144">
    <property type="entry name" value="Beta-lactamase"/>
    <property type="match status" value="1"/>
</dbReference>
<dbReference type="AlphaFoldDB" id="A0A4R1N830"/>
<keyword evidence="3" id="KW-1185">Reference proteome</keyword>
<protein>
    <submittedName>
        <fullName evidence="2">CubicO group peptidase (Beta-lactamase class C family)</fullName>
    </submittedName>
</protein>
<dbReference type="Proteomes" id="UP000294555">
    <property type="component" value="Unassembled WGS sequence"/>
</dbReference>
<comment type="caution">
    <text evidence="2">The sequence shown here is derived from an EMBL/GenBank/DDBJ whole genome shotgun (WGS) entry which is preliminary data.</text>
</comment>
<evidence type="ECO:0000313" key="2">
    <source>
        <dbReference type="EMBL" id="TCL03342.1"/>
    </source>
</evidence>
<name>A0A4R1N830_9GAMM</name>
<dbReference type="EMBL" id="SJOI01000001">
    <property type="protein sequence ID" value="TCL03342.1"/>
    <property type="molecule type" value="Genomic_DNA"/>
</dbReference>
<proteinExistence type="predicted"/>
<evidence type="ECO:0000313" key="3">
    <source>
        <dbReference type="Proteomes" id="UP000294555"/>
    </source>
</evidence>
<dbReference type="SUPFAM" id="SSF56601">
    <property type="entry name" value="beta-lactamase/transpeptidase-like"/>
    <property type="match status" value="1"/>
</dbReference>
<sequence>MNERIADDINAGHRQSRGNIAAASGRLGIRRGLVLCIMLLFLPTPVCVAKPVPALAPLLDEAQGLRPLETVLVAWQGDVVAERGYRGHSTTAPTDIKSASKSVISALVGIAIDKGFLTGPNQAAAPLLADQLPARPDPRLRRITIGNLLSMQAGLASTSGPGYGAWAHSRNWVRAALARPFADSPGAGMIYSTGSTHLLSAILTRRTGRPTLQLAREWLGPQDGFAIAGWKRDPQGIYLGGNEMAMSPRSLLAFGELYRNGGVAASGKRLISQAWIDASWHSRTQSPHTGDGYGYGWFQTQIGGEEVHYAWGYGGQMLYIVPRLALTVVMTSDDTAPAARTGHRDSLTRLLSGIIGAVRQAG</sequence>
<reference evidence="2 3" key="1">
    <citation type="submission" date="2019-02" db="EMBL/GenBank/DDBJ databases">
        <title>Investigation of anaerobic lignin degradation for improved lignocellulosic biofuels.</title>
        <authorList>
            <person name="Deangelis K."/>
        </authorList>
    </citation>
    <scope>NUCLEOTIDE SEQUENCE [LARGE SCALE GENOMIC DNA]</scope>
    <source>
        <strain evidence="2 3">159R</strain>
    </source>
</reference>
<dbReference type="PANTHER" id="PTHR43283">
    <property type="entry name" value="BETA-LACTAMASE-RELATED"/>
    <property type="match status" value="1"/>
</dbReference>
<evidence type="ECO:0000259" key="1">
    <source>
        <dbReference type="Pfam" id="PF00144"/>
    </source>
</evidence>
<dbReference type="InterPro" id="IPR050789">
    <property type="entry name" value="Diverse_Enzym_Activities"/>
</dbReference>
<feature type="domain" description="Beta-lactamase-related" evidence="1">
    <location>
        <begin position="71"/>
        <end position="344"/>
    </location>
</feature>
<dbReference type="Gene3D" id="3.40.710.10">
    <property type="entry name" value="DD-peptidase/beta-lactamase superfamily"/>
    <property type="match status" value="1"/>
</dbReference>
<accession>A0A4R1N830</accession>
<dbReference type="RefSeq" id="WP_243701431.1">
    <property type="nucleotide sequence ID" value="NZ_SJOI01000001.1"/>
</dbReference>
<gene>
    <name evidence="2" type="ORF">EZJ58_1404</name>
</gene>